<name>A0ACB9EFB9_ARCLA</name>
<reference evidence="1 2" key="2">
    <citation type="journal article" date="2022" name="Mol. Ecol. Resour.">
        <title>The genomes of chicory, endive, great burdock and yacon provide insights into Asteraceae paleo-polyploidization history and plant inulin production.</title>
        <authorList>
            <person name="Fan W."/>
            <person name="Wang S."/>
            <person name="Wang H."/>
            <person name="Wang A."/>
            <person name="Jiang F."/>
            <person name="Liu H."/>
            <person name="Zhao H."/>
            <person name="Xu D."/>
            <person name="Zhang Y."/>
        </authorList>
    </citation>
    <scope>NUCLEOTIDE SEQUENCE [LARGE SCALE GENOMIC DNA]</scope>
    <source>
        <strain evidence="2">cv. Niubang</strain>
    </source>
</reference>
<dbReference type="Proteomes" id="UP001055879">
    <property type="component" value="Linkage Group LG02"/>
</dbReference>
<evidence type="ECO:0000313" key="1">
    <source>
        <dbReference type="EMBL" id="KAI3757634.1"/>
    </source>
</evidence>
<gene>
    <name evidence="1" type="ORF">L6452_05177</name>
</gene>
<keyword evidence="2" id="KW-1185">Reference proteome</keyword>
<protein>
    <submittedName>
        <fullName evidence="1">Uncharacterized protein</fullName>
    </submittedName>
</protein>
<sequence>MEAVRQIRAITGDNQKLRNMNDDEVFAFSSIIFVPYYLVMKTKQLGRLSVVRFGAGGIATLADAALMMQLGCDGVIVGPGIFKSRDPVTRARLVLAASHYNDSSVLANVSAGLGEAMVGTIPYNHNFDLYE</sequence>
<reference evidence="2" key="1">
    <citation type="journal article" date="2022" name="Mol. Ecol. Resour.">
        <title>The genomes of chicory, endive, great burdock and yacon provide insights into Asteraceae palaeo-polyploidization history and plant inulin production.</title>
        <authorList>
            <person name="Fan W."/>
            <person name="Wang S."/>
            <person name="Wang H."/>
            <person name="Wang A."/>
            <person name="Jiang F."/>
            <person name="Liu H."/>
            <person name="Zhao H."/>
            <person name="Xu D."/>
            <person name="Zhang Y."/>
        </authorList>
    </citation>
    <scope>NUCLEOTIDE SEQUENCE [LARGE SCALE GENOMIC DNA]</scope>
    <source>
        <strain evidence="2">cv. Niubang</strain>
    </source>
</reference>
<evidence type="ECO:0000313" key="2">
    <source>
        <dbReference type="Proteomes" id="UP001055879"/>
    </source>
</evidence>
<proteinExistence type="predicted"/>
<accession>A0ACB9EFB9</accession>
<comment type="caution">
    <text evidence="1">The sequence shown here is derived from an EMBL/GenBank/DDBJ whole genome shotgun (WGS) entry which is preliminary data.</text>
</comment>
<organism evidence="1 2">
    <name type="scientific">Arctium lappa</name>
    <name type="common">Greater burdock</name>
    <name type="synonym">Lappa major</name>
    <dbReference type="NCBI Taxonomy" id="4217"/>
    <lineage>
        <taxon>Eukaryota</taxon>
        <taxon>Viridiplantae</taxon>
        <taxon>Streptophyta</taxon>
        <taxon>Embryophyta</taxon>
        <taxon>Tracheophyta</taxon>
        <taxon>Spermatophyta</taxon>
        <taxon>Magnoliopsida</taxon>
        <taxon>eudicotyledons</taxon>
        <taxon>Gunneridae</taxon>
        <taxon>Pentapetalae</taxon>
        <taxon>asterids</taxon>
        <taxon>campanulids</taxon>
        <taxon>Asterales</taxon>
        <taxon>Asteraceae</taxon>
        <taxon>Carduoideae</taxon>
        <taxon>Cardueae</taxon>
        <taxon>Arctiinae</taxon>
        <taxon>Arctium</taxon>
    </lineage>
</organism>
<dbReference type="EMBL" id="CM042048">
    <property type="protein sequence ID" value="KAI3757634.1"/>
    <property type="molecule type" value="Genomic_DNA"/>
</dbReference>